<dbReference type="PANTHER" id="PTHR12718:SF2">
    <property type="entry name" value="SPLICEOSOME-ASSOCIATED PROTEIN CWC15 HOMOLOG"/>
    <property type="match status" value="1"/>
</dbReference>
<dbReference type="InterPro" id="IPR006973">
    <property type="entry name" value="Cwf_Cwc_15"/>
</dbReference>
<evidence type="ECO:0000313" key="7">
    <source>
        <dbReference type="Proteomes" id="UP000019377"/>
    </source>
</evidence>
<dbReference type="GeneID" id="27416915"/>
<dbReference type="GO" id="GO:0003723">
    <property type="term" value="F:RNA binding"/>
    <property type="evidence" value="ECO:0007669"/>
    <property type="project" value="TreeGrafter"/>
</dbReference>
<evidence type="ECO:0000256" key="2">
    <source>
        <dbReference type="ARBA" id="ARBA00006644"/>
    </source>
</evidence>
<feature type="compositionally biased region" description="Low complexity" evidence="5">
    <location>
        <begin position="42"/>
        <end position="51"/>
    </location>
</feature>
<dbReference type="EMBL" id="KI545853">
    <property type="protein sequence ID" value="EST09410.1"/>
    <property type="molecule type" value="Genomic_DNA"/>
</dbReference>
<dbReference type="eggNOG" id="KOG3228">
    <property type="taxonomic scope" value="Eukaryota"/>
</dbReference>
<gene>
    <name evidence="6" type="ORF">PSEUBRA_SCAF11g01222</name>
</gene>
<keyword evidence="4" id="KW-0508">mRNA splicing</keyword>
<proteinExistence type="inferred from homology"/>
<feature type="compositionally biased region" description="Acidic residues" evidence="5">
    <location>
        <begin position="141"/>
        <end position="158"/>
    </location>
</feature>
<feature type="compositionally biased region" description="Acidic residues" evidence="5">
    <location>
        <begin position="113"/>
        <end position="125"/>
    </location>
</feature>
<evidence type="ECO:0000256" key="5">
    <source>
        <dbReference type="SAM" id="MobiDB-lite"/>
    </source>
</evidence>
<reference evidence="7" key="1">
    <citation type="journal article" date="2013" name="Genome Announc.">
        <title>Draft genome sequence of Pseudozyma brasiliensis sp. nov. strain GHG001, a high producer of endo-1,4-xylanase isolated from an insect pest of sugarcane.</title>
        <authorList>
            <person name="Oliveira J.V.D.C."/>
            <person name="dos Santos R.A.C."/>
            <person name="Borges T.A."/>
            <person name="Riano-Pachon D.M."/>
            <person name="Goldman G.H."/>
        </authorList>
    </citation>
    <scope>NUCLEOTIDE SEQUENCE [LARGE SCALE GENOMIC DNA]</scope>
    <source>
        <strain evidence="7">GHG001</strain>
    </source>
</reference>
<keyword evidence="3" id="KW-0507">mRNA processing</keyword>
<feature type="compositionally biased region" description="Basic and acidic residues" evidence="5">
    <location>
        <begin position="54"/>
        <end position="64"/>
    </location>
</feature>
<evidence type="ECO:0000256" key="1">
    <source>
        <dbReference type="ARBA" id="ARBA00003777"/>
    </source>
</evidence>
<dbReference type="GO" id="GO:0071013">
    <property type="term" value="C:catalytic step 2 spliceosome"/>
    <property type="evidence" value="ECO:0007669"/>
    <property type="project" value="TreeGrafter"/>
</dbReference>
<dbReference type="OrthoDB" id="30179at2759"/>
<dbReference type="Proteomes" id="UP000019377">
    <property type="component" value="Unassembled WGS sequence"/>
</dbReference>
<evidence type="ECO:0008006" key="8">
    <source>
        <dbReference type="Google" id="ProtNLM"/>
    </source>
</evidence>
<comment type="function">
    <text evidence="1">Involved in pre-mRNA splicing.</text>
</comment>
<dbReference type="GO" id="GO:0045292">
    <property type="term" value="P:mRNA cis splicing, via spliceosome"/>
    <property type="evidence" value="ECO:0007669"/>
    <property type="project" value="TreeGrafter"/>
</dbReference>
<name>V5EVB6_KALBG</name>
<feature type="compositionally biased region" description="Basic and acidic residues" evidence="5">
    <location>
        <begin position="75"/>
        <end position="97"/>
    </location>
</feature>
<dbReference type="AlphaFoldDB" id="V5EVB6"/>
<organism evidence="6 7">
    <name type="scientific">Kalmanozyma brasiliensis (strain GHG001)</name>
    <name type="common">Yeast</name>
    <name type="synonym">Pseudozyma brasiliensis</name>
    <dbReference type="NCBI Taxonomy" id="1365824"/>
    <lineage>
        <taxon>Eukaryota</taxon>
        <taxon>Fungi</taxon>
        <taxon>Dikarya</taxon>
        <taxon>Basidiomycota</taxon>
        <taxon>Ustilaginomycotina</taxon>
        <taxon>Ustilaginomycetes</taxon>
        <taxon>Ustilaginales</taxon>
        <taxon>Ustilaginaceae</taxon>
        <taxon>Kalmanozyma</taxon>
    </lineage>
</organism>
<dbReference type="PANTHER" id="PTHR12718">
    <property type="entry name" value="CELL CYCLE CONTROL PROTEIN CWF15"/>
    <property type="match status" value="1"/>
</dbReference>
<evidence type="ECO:0000256" key="3">
    <source>
        <dbReference type="ARBA" id="ARBA00022664"/>
    </source>
</evidence>
<dbReference type="Pfam" id="PF04889">
    <property type="entry name" value="Cwf_Cwc_15"/>
    <property type="match status" value="1"/>
</dbReference>
<dbReference type="STRING" id="1365824.V5EVB6"/>
<accession>V5EVB6</accession>
<keyword evidence="7" id="KW-1185">Reference proteome</keyword>
<sequence length="274" mass="30020">MSTAHRPNWAAAKGRESKAHLSAQRTVQDIAQHTKLKFRAPAQASSTASGSESGGRRDLKRELESAEWAARNVKRAREGLEPLTRADEEVEGEEGKRRAAIQAALELDKDSDADSSSDDDDDDEEGKERSKSPSAGQIKEESDDGDESDSDEDSDEDEQALLLRELEKIRSERAAEKARLSALADSTTQLSREQEIAQGNPLLNLQHALHGSAASTTTEAEEGDFAVRKRWDHDVIFKNQAGAAGNTGGKGGSGFVNDLTRSDFHRKFMSRYIR</sequence>
<evidence type="ECO:0000313" key="6">
    <source>
        <dbReference type="EMBL" id="EST09410.1"/>
    </source>
</evidence>
<evidence type="ECO:0000256" key="4">
    <source>
        <dbReference type="ARBA" id="ARBA00023187"/>
    </source>
</evidence>
<dbReference type="OMA" id="KYREHGQ"/>
<comment type="similarity">
    <text evidence="2">Belongs to the CWC15 family.</text>
</comment>
<feature type="region of interest" description="Disordered" evidence="5">
    <location>
        <begin position="1"/>
        <end position="158"/>
    </location>
</feature>
<dbReference type="RefSeq" id="XP_016294399.1">
    <property type="nucleotide sequence ID" value="XM_016434316.1"/>
</dbReference>
<protein>
    <recommendedName>
        <fullName evidence="8">Cwf15/Cwc15 cell cycle control protein</fullName>
    </recommendedName>
</protein>
<dbReference type="HOGENOM" id="CLU_068312_0_0_1"/>